<keyword evidence="2" id="KW-1185">Reference proteome</keyword>
<evidence type="ECO:0000313" key="1">
    <source>
        <dbReference type="EMBL" id="MCI15308.1"/>
    </source>
</evidence>
<reference evidence="1 2" key="1">
    <citation type="journal article" date="2018" name="Front. Plant Sci.">
        <title>Red Clover (Trifolium pratense) and Zigzag Clover (T. medium) - A Picture of Genomic Similarities and Differences.</title>
        <authorList>
            <person name="Dluhosova J."/>
            <person name="Istvanek J."/>
            <person name="Nedelnik J."/>
            <person name="Repkova J."/>
        </authorList>
    </citation>
    <scope>NUCLEOTIDE SEQUENCE [LARGE SCALE GENOMIC DNA]</scope>
    <source>
        <strain evidence="2">cv. 10/8</strain>
        <tissue evidence="1">Leaf</tissue>
    </source>
</reference>
<protein>
    <submittedName>
        <fullName evidence="1">Uncharacterized protein</fullName>
    </submittedName>
</protein>
<sequence>MVNKEDGYGRYGHLSLKGLDALSKRKMVKGLPKMKDNHELCSDYVVSKQHRDIIALNLLKVSKAPLYDPVQEEIFISRDVASDESQGWNWGEKNKTQIVQSHEVADSEPAVEADQGVTIEDITEEEAIQNEVIFDETKGWEWNGKIQQRQDC</sequence>
<accession>A0A392PT81</accession>
<name>A0A392PT81_9FABA</name>
<comment type="caution">
    <text evidence="1">The sequence shown here is derived from an EMBL/GenBank/DDBJ whole genome shotgun (WGS) entry which is preliminary data.</text>
</comment>
<proteinExistence type="predicted"/>
<dbReference type="AlphaFoldDB" id="A0A392PT81"/>
<organism evidence="1 2">
    <name type="scientific">Trifolium medium</name>
    <dbReference type="NCBI Taxonomy" id="97028"/>
    <lineage>
        <taxon>Eukaryota</taxon>
        <taxon>Viridiplantae</taxon>
        <taxon>Streptophyta</taxon>
        <taxon>Embryophyta</taxon>
        <taxon>Tracheophyta</taxon>
        <taxon>Spermatophyta</taxon>
        <taxon>Magnoliopsida</taxon>
        <taxon>eudicotyledons</taxon>
        <taxon>Gunneridae</taxon>
        <taxon>Pentapetalae</taxon>
        <taxon>rosids</taxon>
        <taxon>fabids</taxon>
        <taxon>Fabales</taxon>
        <taxon>Fabaceae</taxon>
        <taxon>Papilionoideae</taxon>
        <taxon>50 kb inversion clade</taxon>
        <taxon>NPAAA clade</taxon>
        <taxon>Hologalegina</taxon>
        <taxon>IRL clade</taxon>
        <taxon>Trifolieae</taxon>
        <taxon>Trifolium</taxon>
    </lineage>
</organism>
<feature type="non-terminal residue" evidence="1">
    <location>
        <position position="152"/>
    </location>
</feature>
<dbReference type="Proteomes" id="UP000265520">
    <property type="component" value="Unassembled WGS sequence"/>
</dbReference>
<dbReference type="EMBL" id="LXQA010095918">
    <property type="protein sequence ID" value="MCI15308.1"/>
    <property type="molecule type" value="Genomic_DNA"/>
</dbReference>
<evidence type="ECO:0000313" key="2">
    <source>
        <dbReference type="Proteomes" id="UP000265520"/>
    </source>
</evidence>